<dbReference type="GO" id="GO:0000122">
    <property type="term" value="P:negative regulation of transcription by RNA polymerase II"/>
    <property type="evidence" value="ECO:0007669"/>
    <property type="project" value="InterPro"/>
</dbReference>
<dbReference type="PANTHER" id="PTHR46138">
    <property type="entry name" value="PROTEIN DR1"/>
    <property type="match status" value="1"/>
</dbReference>
<dbReference type="InterPro" id="IPR042225">
    <property type="entry name" value="Ncb2"/>
</dbReference>
<dbReference type="GO" id="GO:0051123">
    <property type="term" value="P:RNA polymerase II preinitiation complex assembly"/>
    <property type="evidence" value="ECO:0007669"/>
    <property type="project" value="TreeGrafter"/>
</dbReference>
<dbReference type="GO" id="GO:0017025">
    <property type="term" value="F:TBP-class protein binding"/>
    <property type="evidence" value="ECO:0007669"/>
    <property type="project" value="TreeGrafter"/>
</dbReference>
<sequence>MAEAVAADDDVTLPREFIHLVSSEANEICNRQLKKTILPEHVFQALQGLGFTSYIEEVRSVLQECKTQAANKRRASTRLENLGIPEERVTTATAGAVSTSEASASSGRT</sequence>
<evidence type="ECO:0000256" key="2">
    <source>
        <dbReference type="ARBA" id="ARBA00009245"/>
    </source>
</evidence>
<dbReference type="InterPro" id="IPR003958">
    <property type="entry name" value="CBFA_NFYB_domain"/>
</dbReference>
<name>A0A9W9ZY79_9CNID</name>
<feature type="region of interest" description="Disordered" evidence="7">
    <location>
        <begin position="90"/>
        <end position="109"/>
    </location>
</feature>
<evidence type="ECO:0000256" key="1">
    <source>
        <dbReference type="ARBA" id="ARBA00004123"/>
    </source>
</evidence>
<evidence type="ECO:0000256" key="4">
    <source>
        <dbReference type="ARBA" id="ARBA00023242"/>
    </source>
</evidence>
<evidence type="ECO:0000259" key="8">
    <source>
        <dbReference type="Pfam" id="PF00808"/>
    </source>
</evidence>
<reference evidence="9" key="1">
    <citation type="submission" date="2023-01" db="EMBL/GenBank/DDBJ databases">
        <title>Genome assembly of the deep-sea coral Lophelia pertusa.</title>
        <authorList>
            <person name="Herrera S."/>
            <person name="Cordes E."/>
        </authorList>
    </citation>
    <scope>NUCLEOTIDE SEQUENCE</scope>
    <source>
        <strain evidence="9">USNM1676648</strain>
        <tissue evidence="9">Polyp</tissue>
    </source>
</reference>
<keyword evidence="4" id="KW-0539">Nucleus</keyword>
<dbReference type="PANTHER" id="PTHR46138:SF1">
    <property type="entry name" value="PROTEIN DR1"/>
    <property type="match status" value="1"/>
</dbReference>
<dbReference type="Gene3D" id="1.10.20.10">
    <property type="entry name" value="Histone, subunit A"/>
    <property type="match status" value="1"/>
</dbReference>
<evidence type="ECO:0000256" key="7">
    <source>
        <dbReference type="SAM" id="MobiDB-lite"/>
    </source>
</evidence>
<dbReference type="InterPro" id="IPR009072">
    <property type="entry name" value="Histone-fold"/>
</dbReference>
<dbReference type="Pfam" id="PF00808">
    <property type="entry name" value="CBFD_NFYB_HMF"/>
    <property type="match status" value="1"/>
</dbReference>
<dbReference type="EMBL" id="MU825420">
    <property type="protein sequence ID" value="KAJ7390082.1"/>
    <property type="molecule type" value="Genomic_DNA"/>
</dbReference>
<evidence type="ECO:0000256" key="5">
    <source>
        <dbReference type="ARBA" id="ARBA00030451"/>
    </source>
</evidence>
<dbReference type="OrthoDB" id="601405at2759"/>
<dbReference type="GO" id="GO:0016251">
    <property type="term" value="F:RNA polymerase II general transcription initiation factor activity"/>
    <property type="evidence" value="ECO:0007669"/>
    <property type="project" value="TreeGrafter"/>
</dbReference>
<protein>
    <recommendedName>
        <fullName evidence="3">Protein Dr1</fullName>
    </recommendedName>
    <alternativeName>
        <fullName evidence="6">Down-regulator of transcription 1</fullName>
    </alternativeName>
    <alternativeName>
        <fullName evidence="5">Negative cofactor 2-beta</fullName>
    </alternativeName>
</protein>
<gene>
    <name evidence="9" type="primary">DR1</name>
    <name evidence="9" type="ORF">OS493_027112</name>
</gene>
<evidence type="ECO:0000256" key="6">
    <source>
        <dbReference type="ARBA" id="ARBA00032651"/>
    </source>
</evidence>
<feature type="domain" description="Transcription factor CBF/NF-Y/archaeal histone" evidence="8">
    <location>
        <begin position="16"/>
        <end position="46"/>
    </location>
</feature>
<dbReference type="AlphaFoldDB" id="A0A9W9ZY79"/>
<comment type="subcellular location">
    <subcellularLocation>
        <location evidence="1">Nucleus</location>
    </subcellularLocation>
</comment>
<accession>A0A9W9ZY79</accession>
<comment type="similarity">
    <text evidence="2">Belongs to the NC2 beta/DR1 family.</text>
</comment>
<evidence type="ECO:0000313" key="9">
    <source>
        <dbReference type="EMBL" id="KAJ7390082.1"/>
    </source>
</evidence>
<comment type="caution">
    <text evidence="9">The sequence shown here is derived from an EMBL/GenBank/DDBJ whole genome shotgun (WGS) entry which is preliminary data.</text>
</comment>
<evidence type="ECO:0000313" key="10">
    <source>
        <dbReference type="Proteomes" id="UP001163046"/>
    </source>
</evidence>
<dbReference type="GO" id="GO:0017054">
    <property type="term" value="C:negative cofactor 2 complex"/>
    <property type="evidence" value="ECO:0007669"/>
    <property type="project" value="InterPro"/>
</dbReference>
<keyword evidence="10" id="KW-1185">Reference proteome</keyword>
<dbReference type="Proteomes" id="UP001163046">
    <property type="component" value="Unassembled WGS sequence"/>
</dbReference>
<dbReference type="SUPFAM" id="SSF47113">
    <property type="entry name" value="Histone-fold"/>
    <property type="match status" value="1"/>
</dbReference>
<dbReference type="GO" id="GO:0046982">
    <property type="term" value="F:protein heterodimerization activity"/>
    <property type="evidence" value="ECO:0007669"/>
    <property type="project" value="InterPro"/>
</dbReference>
<organism evidence="9 10">
    <name type="scientific">Desmophyllum pertusum</name>
    <dbReference type="NCBI Taxonomy" id="174260"/>
    <lineage>
        <taxon>Eukaryota</taxon>
        <taxon>Metazoa</taxon>
        <taxon>Cnidaria</taxon>
        <taxon>Anthozoa</taxon>
        <taxon>Hexacorallia</taxon>
        <taxon>Scleractinia</taxon>
        <taxon>Caryophylliina</taxon>
        <taxon>Caryophylliidae</taxon>
        <taxon>Desmophyllum</taxon>
    </lineage>
</organism>
<proteinExistence type="inferred from homology"/>
<evidence type="ECO:0000256" key="3">
    <source>
        <dbReference type="ARBA" id="ARBA00018742"/>
    </source>
</evidence>